<dbReference type="SUPFAM" id="SSF103473">
    <property type="entry name" value="MFS general substrate transporter"/>
    <property type="match status" value="1"/>
</dbReference>
<comment type="subcellular location">
    <subcellularLocation>
        <location evidence="1">Membrane</location>
        <topology evidence="1">Multi-pass membrane protein</topology>
    </subcellularLocation>
</comment>
<evidence type="ECO:0000256" key="6">
    <source>
        <dbReference type="SAM" id="MobiDB-lite"/>
    </source>
</evidence>
<feature type="transmembrane region" description="Helical" evidence="7">
    <location>
        <begin position="401"/>
        <end position="422"/>
    </location>
</feature>
<dbReference type="VEuPathDB" id="FungiDB:HGUI_03648"/>
<dbReference type="InterPro" id="IPR011701">
    <property type="entry name" value="MFS"/>
</dbReference>
<feature type="transmembrane region" description="Helical" evidence="7">
    <location>
        <begin position="289"/>
        <end position="312"/>
    </location>
</feature>
<evidence type="ECO:0000256" key="3">
    <source>
        <dbReference type="ARBA" id="ARBA00022692"/>
    </source>
</evidence>
<evidence type="ECO:0000256" key="4">
    <source>
        <dbReference type="ARBA" id="ARBA00022989"/>
    </source>
</evidence>
<dbReference type="AlphaFoldDB" id="A0A1L0D2Q3"/>
<dbReference type="GO" id="GO:0005886">
    <property type="term" value="C:plasma membrane"/>
    <property type="evidence" value="ECO:0007669"/>
    <property type="project" value="EnsemblFungi"/>
</dbReference>
<protein>
    <submittedName>
        <fullName evidence="8">Related to Probable transporter SEO1</fullName>
    </submittedName>
</protein>
<keyword evidence="9" id="KW-1185">Reference proteome</keyword>
<proteinExistence type="predicted"/>
<feature type="transmembrane region" description="Helical" evidence="7">
    <location>
        <begin position="460"/>
        <end position="481"/>
    </location>
</feature>
<feature type="transmembrane region" description="Helical" evidence="7">
    <location>
        <begin position="363"/>
        <end position="389"/>
    </location>
</feature>
<accession>A0A1L0D2Q3</accession>
<keyword evidence="5 7" id="KW-0472">Membrane</keyword>
<evidence type="ECO:0000256" key="2">
    <source>
        <dbReference type="ARBA" id="ARBA00022448"/>
    </source>
</evidence>
<reference evidence="9" key="1">
    <citation type="submission" date="2016-11" db="EMBL/GenBank/DDBJ databases">
        <authorList>
            <person name="Guldener U."/>
        </authorList>
    </citation>
    <scope>NUCLEOTIDE SEQUENCE [LARGE SCALE GENOMIC DNA]</scope>
</reference>
<dbReference type="PANTHER" id="PTHR43791">
    <property type="entry name" value="PERMEASE-RELATED"/>
    <property type="match status" value="1"/>
</dbReference>
<dbReference type="Proteomes" id="UP000183365">
    <property type="component" value="Unassembled WGS sequence"/>
</dbReference>
<sequence>MVKVLHGNLKYGFYPVVRNIPYINEDETGIPSDVDEQSSIATNPSSHEKASGDVAKKSLTSDDFSDKQIIPESTKLLEYRDEANRPWYKFFDELEYTLPKAQREANRWAWFGPFQTKEERWTVIKLDLTLAVVSMLAYWSKYLDAVNLNNAYVSGMSDKLNLKGGDLTDIQNITNIGTIIFQVPFLFFLDRIPLVPYLVIVEIIWSFATLGAGFSTNAAQLKACRFIIGMMESNSYLAYQYLIGGFYPSSMSTTRSAIYYIGSAAGTLSSGFLMARIKKDLGGVNGYEGWQWNFFIDCIIGIAIAILAFFTLPGNSPDKISSIWLSDKDVQNIRKYNPGYRNKVVDTKDLLSWKSWKKLFGSYKVYVCVLYTTFCWLSSNASSGSYILWLKSLKRYSIPEINNLSVIPSAIFFGLLLFAAFWSDVLESKYQAVIISQILNMYGNIVLSIWNVSESLKKSAFYLQMAGWMSAPPVYMQLAAISKHDTTERAQILVMSNVFAQSWMTATNKLNWNSADAPTYPKGFPFVASIAGILGVSSVIFLYFQKQYDRQHAKSNGIILYNSKTGENYPPSKENI</sequence>
<feature type="compositionally biased region" description="Basic and acidic residues" evidence="6">
    <location>
        <begin position="46"/>
        <end position="55"/>
    </location>
</feature>
<keyword evidence="3 7" id="KW-0812">Transmembrane</keyword>
<evidence type="ECO:0000256" key="5">
    <source>
        <dbReference type="ARBA" id="ARBA00023136"/>
    </source>
</evidence>
<feature type="transmembrane region" description="Helical" evidence="7">
    <location>
        <begin position="226"/>
        <end position="246"/>
    </location>
</feature>
<dbReference type="GO" id="GO:0071916">
    <property type="term" value="F:dipeptide transmembrane transporter activity"/>
    <property type="evidence" value="ECO:0007669"/>
    <property type="project" value="EnsemblFungi"/>
</dbReference>
<feature type="transmembrane region" description="Helical" evidence="7">
    <location>
        <begin position="258"/>
        <end position="277"/>
    </location>
</feature>
<evidence type="ECO:0000256" key="1">
    <source>
        <dbReference type="ARBA" id="ARBA00004141"/>
    </source>
</evidence>
<feature type="transmembrane region" description="Helical" evidence="7">
    <location>
        <begin position="523"/>
        <end position="544"/>
    </location>
</feature>
<dbReference type="Gene3D" id="1.20.1250.20">
    <property type="entry name" value="MFS general substrate transporter like domains"/>
    <property type="match status" value="1"/>
</dbReference>
<organism evidence="8 9">
    <name type="scientific">Hanseniaspora guilliermondii</name>
    <dbReference type="NCBI Taxonomy" id="56406"/>
    <lineage>
        <taxon>Eukaryota</taxon>
        <taxon>Fungi</taxon>
        <taxon>Dikarya</taxon>
        <taxon>Ascomycota</taxon>
        <taxon>Saccharomycotina</taxon>
        <taxon>Saccharomycetes</taxon>
        <taxon>Saccharomycodales</taxon>
        <taxon>Saccharomycodaceae</taxon>
        <taxon>Hanseniaspora</taxon>
    </lineage>
</organism>
<dbReference type="InterPro" id="IPR036259">
    <property type="entry name" value="MFS_trans_sf"/>
</dbReference>
<dbReference type="PANTHER" id="PTHR43791:SF15">
    <property type="entry name" value="TRANSPORTER SEO1-RELATED"/>
    <property type="match status" value="1"/>
</dbReference>
<dbReference type="OrthoDB" id="3639251at2759"/>
<dbReference type="EMBL" id="FQNF01000104">
    <property type="protein sequence ID" value="SGZ41447.1"/>
    <property type="molecule type" value="Genomic_DNA"/>
</dbReference>
<dbReference type="Pfam" id="PF07690">
    <property type="entry name" value="MFS_1"/>
    <property type="match status" value="1"/>
</dbReference>
<name>A0A1L0D2Q3_9ASCO</name>
<feature type="region of interest" description="Disordered" evidence="6">
    <location>
        <begin position="28"/>
        <end position="55"/>
    </location>
</feature>
<evidence type="ECO:0000256" key="7">
    <source>
        <dbReference type="SAM" id="Phobius"/>
    </source>
</evidence>
<evidence type="ECO:0000313" key="8">
    <source>
        <dbReference type="EMBL" id="SGZ41447.1"/>
    </source>
</evidence>
<evidence type="ECO:0000313" key="9">
    <source>
        <dbReference type="Proteomes" id="UP000183365"/>
    </source>
</evidence>
<feature type="transmembrane region" description="Helical" evidence="7">
    <location>
        <begin position="194"/>
        <end position="214"/>
    </location>
</feature>
<gene>
    <name evidence="8" type="ORF">HGUI_03648</name>
</gene>
<keyword evidence="2" id="KW-0813">Transport</keyword>
<feature type="transmembrane region" description="Helical" evidence="7">
    <location>
        <begin position="434"/>
        <end position="453"/>
    </location>
</feature>
<keyword evidence="4 7" id="KW-1133">Transmembrane helix</keyword>